<dbReference type="Gene3D" id="2.60.40.640">
    <property type="match status" value="1"/>
</dbReference>
<accession>A0A521DFN0</accession>
<dbReference type="InterPro" id="IPR009776">
    <property type="entry name" value="Spore_0_M"/>
</dbReference>
<evidence type="ECO:0000313" key="2">
    <source>
        <dbReference type="EMBL" id="SMO70604.1"/>
    </source>
</evidence>
<dbReference type="PANTHER" id="PTHR40053:SF1">
    <property type="entry name" value="SPORULATION-CONTROL PROTEIN SPO0M"/>
    <property type="match status" value="1"/>
</dbReference>
<dbReference type="OrthoDB" id="2351239at2"/>
<gene>
    <name evidence="2" type="ORF">SAMN06264849_10642</name>
</gene>
<dbReference type="RefSeq" id="WP_142505637.1">
    <property type="nucleotide sequence ID" value="NZ_FXTI01000006.1"/>
</dbReference>
<evidence type="ECO:0000256" key="1">
    <source>
        <dbReference type="SAM" id="MobiDB-lite"/>
    </source>
</evidence>
<feature type="region of interest" description="Disordered" evidence="1">
    <location>
        <begin position="280"/>
        <end position="302"/>
    </location>
</feature>
<reference evidence="2 3" key="1">
    <citation type="submission" date="2017-05" db="EMBL/GenBank/DDBJ databases">
        <authorList>
            <person name="Varghese N."/>
            <person name="Submissions S."/>
        </authorList>
    </citation>
    <scope>NUCLEOTIDE SEQUENCE [LARGE SCALE GENOMIC DNA]</scope>
    <source>
        <strain evidence="2 3">DSM 45474</strain>
    </source>
</reference>
<dbReference type="EMBL" id="FXTI01000006">
    <property type="protein sequence ID" value="SMO70604.1"/>
    <property type="molecule type" value="Genomic_DNA"/>
</dbReference>
<keyword evidence="3" id="KW-1185">Reference proteome</keyword>
<dbReference type="Pfam" id="PF07070">
    <property type="entry name" value="Spo0M"/>
    <property type="match status" value="1"/>
</dbReference>
<dbReference type="AlphaFoldDB" id="A0A521DFN0"/>
<dbReference type="InterPro" id="IPR014752">
    <property type="entry name" value="Arrestin-like_C"/>
</dbReference>
<name>A0A521DFN0_9BACL</name>
<evidence type="ECO:0000313" key="3">
    <source>
        <dbReference type="Proteomes" id="UP000315636"/>
    </source>
</evidence>
<protein>
    <submittedName>
        <fullName evidence="2">Sporulation-control protein</fullName>
    </submittedName>
</protein>
<dbReference type="PANTHER" id="PTHR40053">
    <property type="entry name" value="SPORULATION-CONTROL PROTEIN SPO0M"/>
    <property type="match status" value="1"/>
</dbReference>
<organism evidence="2 3">
    <name type="scientific">Melghirimyces algeriensis</name>
    <dbReference type="NCBI Taxonomy" id="910412"/>
    <lineage>
        <taxon>Bacteria</taxon>
        <taxon>Bacillati</taxon>
        <taxon>Bacillota</taxon>
        <taxon>Bacilli</taxon>
        <taxon>Bacillales</taxon>
        <taxon>Thermoactinomycetaceae</taxon>
        <taxon>Melghirimyces</taxon>
    </lineage>
</organism>
<sequence>MFRKLLAKLGKGGAKVDLLLEREEYRPGDSVNGELMILGGTIDQKINGIEVDLQLTVRVKEKTFRHTIQTFPFPEIFSIRPGEQRSFPFSCTLPKDLPVSGNLVSYSFSTRLEISEANDHLDHDFIRVLPPRDMQQVLKAFSNLGFREKYDSRSFNGHAQKFDLFPTNLLQGKLKRIEFAAAINDAGVRLPMEVEIRSEGGAYKIRTELFLEHDVLENEERLTQTLKQVLLDMAESPPGWYLPNQELKQESLSWGNMIGGFAAGALGSIVLAELADEALDHQEDGQSTSESGEEFVVEVLDD</sequence>
<proteinExistence type="predicted"/>
<dbReference type="Proteomes" id="UP000315636">
    <property type="component" value="Unassembled WGS sequence"/>
</dbReference>
<feature type="compositionally biased region" description="Acidic residues" evidence="1">
    <location>
        <begin position="291"/>
        <end position="302"/>
    </location>
</feature>